<dbReference type="SUPFAM" id="SSF109604">
    <property type="entry name" value="HD-domain/PDEase-like"/>
    <property type="match status" value="1"/>
</dbReference>
<protein>
    <submittedName>
        <fullName evidence="3">HTH-type transcriptional regulator MalT</fullName>
    </submittedName>
</protein>
<dbReference type="InterPro" id="IPR019734">
    <property type="entry name" value="TPR_rpt"/>
</dbReference>
<feature type="domain" description="HD-CE" evidence="2">
    <location>
        <begin position="36"/>
        <end position="262"/>
    </location>
</feature>
<dbReference type="Gene3D" id="3.40.50.300">
    <property type="entry name" value="P-loop containing nucleotide triphosphate hydrolases"/>
    <property type="match status" value="1"/>
</dbReference>
<evidence type="ECO:0000256" key="1">
    <source>
        <dbReference type="PROSITE-ProRule" id="PRU00339"/>
    </source>
</evidence>
<dbReference type="SUPFAM" id="SSF52540">
    <property type="entry name" value="P-loop containing nucleoside triphosphate hydrolases"/>
    <property type="match status" value="1"/>
</dbReference>
<dbReference type="Gene3D" id="1.25.40.10">
    <property type="entry name" value="Tetratricopeptide repeat domain"/>
    <property type="match status" value="2"/>
</dbReference>
<keyword evidence="1" id="KW-0802">TPR repeat</keyword>
<dbReference type="InterPro" id="IPR011990">
    <property type="entry name" value="TPR-like_helical_dom_sf"/>
</dbReference>
<sequence length="1204" mass="138382">MNLEAALADTDYVSQLASIKKHSEEVWKMETFHHAYYTLHGMDHSRAVISMLDGLVDGINPDHGLTNPEIFYLLASVYLHDVGMLIPYPDDEDRANEINARKKRLYTKEDLIRDEHHLRSGEYVTEHAAELELDHVESECVKLICEGHRVVELDTEDYSDRLIGSERIRVRVLAALLRFSDELDISYKRAPKKLMAILEEDMPDYSRLQWLKHYYTSGVDVSVQRSNGARKTIVEIQTQHPDRERGRKITDELISKPIERSLEVVDRILLEYGLNITLDPPEIRFNKSLDEIPEHIYDKYLGQQLEIFVKIPRIQNFVGRKPELHELLSSLDKNIIIIEGIPGVGKMYVATRFADEIRDEYDVYWYEDLSEFSTVSSVMQKLAVFLKENGRSRLFNSIDTRGYDIDVLITILKDELIKNRFAIFFDNYHRAEDELNPLMKQLLRIESSKIILITSEEPAFYNIVDEKENRIAKIKINPWRDYKDTQDMLRQRGIETDDHTSREIHERLHGYPQYLNLFCILAQRSKPETLLENLPKALEEARSYLEREVYNSLEANEKLLLTIIAVYKIPETIDAFHIVDKSTDISETLGSLIHKFLVSGIGVDTYSVDEIIRDYCLSDVKKRKTLRNYHRSAAEYYLSKGDNPEYLLEASHHYIEAGDNEKSSRIVIKNTGDFITKGFWTKIEAPLRGAIKTLGKHRHDKNAIKWVGLAHMSIGDLYSERGDLELALEHAQESSKAFKRTTGGDIFALYGLFGDIYIRMGEMDRSREYFEKSLDFAEKNNDDHRKAVAYGNIGRVYFAEGDNTKALELYSDSLKFFEAHDDTKNTAASCGNIASCYSDLSDYSKAYYFIKKAIRLYKETGATYNIADVRVTYAGIYFNDPANKGNLDPVLGCLFKSLQTYKEIGHVRGEALVYSGLGKYYKIQEDCKSAIENYEKSISIYETLNEELKLSDLYSSTGIYYVKLKEYRRAKECFGRLLELNPEINDKLSLAEVYINLSEFNNAIEISKGVLDNSDADYRSKCLAHIFILISLFSLSNEAESYTTIKELIRCHSMNKSTAGELDWDFSDLAEALTNLDSSKRILIEDLISLMQDKTAYPIIRIDQVNIAREEAGSRAEVFHPFVGCKTITKDNDSFGKIIKNLSKENIEINIDESAVMGIERDIALMTFGFLHKKGFIYFNEIAPNILKIGLTDRGGEKIPKSAK</sequence>
<dbReference type="Gene3D" id="1.10.3210.10">
    <property type="entry name" value="Hypothetical protein af1432"/>
    <property type="match status" value="1"/>
</dbReference>
<dbReference type="InterPro" id="IPR027417">
    <property type="entry name" value="P-loop_NTPase"/>
</dbReference>
<reference evidence="3" key="1">
    <citation type="submission" date="2020-06" db="EMBL/GenBank/DDBJ databases">
        <title>Unique genomic features of the anaerobic methanotrophic archaea.</title>
        <authorList>
            <person name="Chadwick G.L."/>
            <person name="Skennerton C.T."/>
            <person name="Laso-Perez R."/>
            <person name="Leu A.O."/>
            <person name="Speth D.R."/>
            <person name="Yu H."/>
            <person name="Morgan-Lang C."/>
            <person name="Hatzenpichler R."/>
            <person name="Goudeau D."/>
            <person name="Malmstrom R."/>
            <person name="Brazelton W.J."/>
            <person name="Woyke T."/>
            <person name="Hallam S.J."/>
            <person name="Tyson G.W."/>
            <person name="Wegener G."/>
            <person name="Boetius A."/>
            <person name="Orphan V."/>
        </authorList>
    </citation>
    <scope>NUCLEOTIDE SEQUENCE</scope>
</reference>
<organism evidence="3">
    <name type="scientific">Candidatus Methanogaster sp. ANME-2c ERB4</name>
    <dbReference type="NCBI Taxonomy" id="2759911"/>
    <lineage>
        <taxon>Archaea</taxon>
        <taxon>Methanobacteriati</taxon>
        <taxon>Methanobacteriota</taxon>
        <taxon>Stenosarchaea group</taxon>
        <taxon>Methanomicrobia</taxon>
        <taxon>Methanosarcinales</taxon>
        <taxon>ANME-2 cluster</taxon>
        <taxon>Candidatus Methanogasteraceae</taxon>
        <taxon>Candidatus Methanogaster</taxon>
    </lineage>
</organism>
<dbReference type="Pfam" id="PF13181">
    <property type="entry name" value="TPR_8"/>
    <property type="match status" value="1"/>
</dbReference>
<dbReference type="EMBL" id="MT631377">
    <property type="protein sequence ID" value="QNO49312.1"/>
    <property type="molecule type" value="Genomic_DNA"/>
</dbReference>
<feature type="repeat" description="TPR" evidence="1">
    <location>
        <begin position="787"/>
        <end position="820"/>
    </location>
</feature>
<dbReference type="SMART" id="SM00028">
    <property type="entry name" value="TPR"/>
    <property type="match status" value="6"/>
</dbReference>
<dbReference type="InterPro" id="IPR056471">
    <property type="entry name" value="HD-CE"/>
</dbReference>
<dbReference type="AlphaFoldDB" id="A0A7G9YMS8"/>
<dbReference type="Pfam" id="PF24391">
    <property type="entry name" value="HD-CE"/>
    <property type="match status" value="1"/>
</dbReference>
<dbReference type="PROSITE" id="PS50005">
    <property type="entry name" value="TPR"/>
    <property type="match status" value="4"/>
</dbReference>
<dbReference type="Pfam" id="PF13424">
    <property type="entry name" value="TPR_12"/>
    <property type="match status" value="1"/>
</dbReference>
<dbReference type="SUPFAM" id="SSF48452">
    <property type="entry name" value="TPR-like"/>
    <property type="match status" value="2"/>
</dbReference>
<feature type="repeat" description="TPR" evidence="1">
    <location>
        <begin position="747"/>
        <end position="780"/>
    </location>
</feature>
<feature type="repeat" description="TPR" evidence="1">
    <location>
        <begin position="951"/>
        <end position="984"/>
    </location>
</feature>
<name>A0A7G9YMS8_9EURY</name>
<evidence type="ECO:0000313" key="3">
    <source>
        <dbReference type="EMBL" id="QNO49312.1"/>
    </source>
</evidence>
<proteinExistence type="predicted"/>
<feature type="repeat" description="TPR" evidence="1">
    <location>
        <begin position="911"/>
        <end position="944"/>
    </location>
</feature>
<dbReference type="PANTHER" id="PTHR10098">
    <property type="entry name" value="RAPSYN-RELATED"/>
    <property type="match status" value="1"/>
</dbReference>
<gene>
    <name evidence="3" type="primary">malT</name>
    <name evidence="3" type="ORF">HONBAIEO_00006</name>
</gene>
<accession>A0A7G9YMS8</accession>
<evidence type="ECO:0000259" key="2">
    <source>
        <dbReference type="Pfam" id="PF24391"/>
    </source>
</evidence>